<dbReference type="PROSITE" id="PS50928">
    <property type="entry name" value="ABC_TM1"/>
    <property type="match status" value="1"/>
</dbReference>
<accession>A0A9X1QMQ0</accession>
<evidence type="ECO:0000313" key="10">
    <source>
        <dbReference type="Proteomes" id="UP001139336"/>
    </source>
</evidence>
<evidence type="ECO:0000259" key="8">
    <source>
        <dbReference type="PROSITE" id="PS50928"/>
    </source>
</evidence>
<feature type="domain" description="ABC transmembrane type-1" evidence="8">
    <location>
        <begin position="97"/>
        <end position="302"/>
    </location>
</feature>
<comment type="subcellular location">
    <subcellularLocation>
        <location evidence="1 7">Cell membrane</location>
        <topology evidence="1 7">Multi-pass membrane protein</topology>
    </subcellularLocation>
</comment>
<dbReference type="RefSeq" id="WP_236117936.1">
    <property type="nucleotide sequence ID" value="NZ_JAKGSI010000001.1"/>
</dbReference>
<dbReference type="Pfam" id="PF00528">
    <property type="entry name" value="BPD_transp_1"/>
    <property type="match status" value="1"/>
</dbReference>
<evidence type="ECO:0000256" key="4">
    <source>
        <dbReference type="ARBA" id="ARBA00022692"/>
    </source>
</evidence>
<comment type="similarity">
    <text evidence="7">Belongs to the binding-protein-dependent transport system permease family.</text>
</comment>
<dbReference type="GO" id="GO:0055085">
    <property type="term" value="P:transmembrane transport"/>
    <property type="evidence" value="ECO:0007669"/>
    <property type="project" value="InterPro"/>
</dbReference>
<proteinExistence type="inferred from homology"/>
<evidence type="ECO:0000256" key="3">
    <source>
        <dbReference type="ARBA" id="ARBA00022475"/>
    </source>
</evidence>
<dbReference type="SUPFAM" id="SSF161098">
    <property type="entry name" value="MetI-like"/>
    <property type="match status" value="1"/>
</dbReference>
<dbReference type="InterPro" id="IPR035906">
    <property type="entry name" value="MetI-like_sf"/>
</dbReference>
<comment type="caution">
    <text evidence="9">The sequence shown here is derived from an EMBL/GenBank/DDBJ whole genome shotgun (WGS) entry which is preliminary data.</text>
</comment>
<dbReference type="InterPro" id="IPR045621">
    <property type="entry name" value="BPD_transp_1_N"/>
</dbReference>
<organism evidence="9 10">
    <name type="scientific">Corynebacterium uropygiale</name>
    <dbReference type="NCBI Taxonomy" id="1775911"/>
    <lineage>
        <taxon>Bacteria</taxon>
        <taxon>Bacillati</taxon>
        <taxon>Actinomycetota</taxon>
        <taxon>Actinomycetes</taxon>
        <taxon>Mycobacteriales</taxon>
        <taxon>Corynebacteriaceae</taxon>
        <taxon>Corynebacterium</taxon>
    </lineage>
</organism>
<evidence type="ECO:0000313" key="9">
    <source>
        <dbReference type="EMBL" id="MCF4006162.1"/>
    </source>
</evidence>
<dbReference type="EMBL" id="JAKGSI010000001">
    <property type="protein sequence ID" value="MCF4006162.1"/>
    <property type="molecule type" value="Genomic_DNA"/>
</dbReference>
<feature type="transmembrane region" description="Helical" evidence="7">
    <location>
        <begin position="179"/>
        <end position="199"/>
    </location>
</feature>
<keyword evidence="3" id="KW-1003">Cell membrane</keyword>
<dbReference type="InterPro" id="IPR000515">
    <property type="entry name" value="MetI-like"/>
</dbReference>
<feature type="transmembrane region" description="Helical" evidence="7">
    <location>
        <begin position="99"/>
        <end position="120"/>
    </location>
</feature>
<evidence type="ECO:0000256" key="2">
    <source>
        <dbReference type="ARBA" id="ARBA00022448"/>
    </source>
</evidence>
<keyword evidence="2 7" id="KW-0813">Transport</keyword>
<evidence type="ECO:0000256" key="7">
    <source>
        <dbReference type="RuleBase" id="RU363032"/>
    </source>
</evidence>
<sequence length="318" mass="33753">MRILRPLLHICARLVAGLIAASIIIFIALRIIPGNPAAISLGVSATPEAVAKLSHELGTDRPLLTQFADWFLGMLRGDFGVSLSSKHDIGPMIADRAQVSAIMCGCAMILSLLIAIPVGMWAARRQHHVDGLLVSAASQVGMAIPNFLAALLLVAILALHWRLLPAMGWVVPGDRPGAFLAHLVLPVVSLTLVQSAILARYIRSAILDVIAEDHIRTARMTGLSLGAALRRHGLRHAALPVLTVAGVQLTSLVIGAVVIERVFMVPGLGSLLVDAVSTRDLPLVQAVVMCLVAFTLIVNFLVDATATLIDPRVRSELS</sequence>
<reference evidence="9" key="1">
    <citation type="submission" date="2022-01" db="EMBL/GenBank/DDBJ databases">
        <title>Corynebacterium sp. nov isolated from isolated from the feces of the greater white-fronted geese (Anser albifrons) at Poyang Lake, PR China.</title>
        <authorList>
            <person name="Liu Q."/>
        </authorList>
    </citation>
    <scope>NUCLEOTIDE SEQUENCE</scope>
    <source>
        <strain evidence="9">JCM 32435</strain>
    </source>
</reference>
<keyword evidence="10" id="KW-1185">Reference proteome</keyword>
<keyword evidence="4 7" id="KW-0812">Transmembrane</keyword>
<feature type="transmembrane region" description="Helical" evidence="7">
    <location>
        <begin position="132"/>
        <end position="159"/>
    </location>
</feature>
<evidence type="ECO:0000256" key="5">
    <source>
        <dbReference type="ARBA" id="ARBA00022989"/>
    </source>
</evidence>
<feature type="transmembrane region" description="Helical" evidence="7">
    <location>
        <begin position="283"/>
        <end position="302"/>
    </location>
</feature>
<evidence type="ECO:0000256" key="6">
    <source>
        <dbReference type="ARBA" id="ARBA00023136"/>
    </source>
</evidence>
<dbReference type="AlphaFoldDB" id="A0A9X1QMQ0"/>
<dbReference type="Pfam" id="PF19300">
    <property type="entry name" value="BPD_transp_1_N"/>
    <property type="match status" value="1"/>
</dbReference>
<gene>
    <name evidence="9" type="ORF">L1O03_03080</name>
</gene>
<dbReference type="PANTHER" id="PTHR43163">
    <property type="entry name" value="DIPEPTIDE TRANSPORT SYSTEM PERMEASE PROTEIN DPPB-RELATED"/>
    <property type="match status" value="1"/>
</dbReference>
<dbReference type="Gene3D" id="1.10.3720.10">
    <property type="entry name" value="MetI-like"/>
    <property type="match status" value="1"/>
</dbReference>
<dbReference type="CDD" id="cd06261">
    <property type="entry name" value="TM_PBP2"/>
    <property type="match status" value="1"/>
</dbReference>
<dbReference type="Proteomes" id="UP001139336">
    <property type="component" value="Unassembled WGS sequence"/>
</dbReference>
<evidence type="ECO:0000256" key="1">
    <source>
        <dbReference type="ARBA" id="ARBA00004651"/>
    </source>
</evidence>
<feature type="transmembrane region" description="Helical" evidence="7">
    <location>
        <begin position="239"/>
        <end position="263"/>
    </location>
</feature>
<dbReference type="GO" id="GO:0005886">
    <property type="term" value="C:plasma membrane"/>
    <property type="evidence" value="ECO:0007669"/>
    <property type="project" value="UniProtKB-SubCell"/>
</dbReference>
<keyword evidence="5 7" id="KW-1133">Transmembrane helix</keyword>
<feature type="transmembrane region" description="Helical" evidence="7">
    <location>
        <begin position="12"/>
        <end position="32"/>
    </location>
</feature>
<dbReference type="PANTHER" id="PTHR43163:SF6">
    <property type="entry name" value="DIPEPTIDE TRANSPORT SYSTEM PERMEASE PROTEIN DPPB-RELATED"/>
    <property type="match status" value="1"/>
</dbReference>
<keyword evidence="6 7" id="KW-0472">Membrane</keyword>
<name>A0A9X1QMQ0_9CORY</name>
<protein>
    <submittedName>
        <fullName evidence="9">ABC transporter permease</fullName>
    </submittedName>
</protein>